<evidence type="ECO:0000313" key="6">
    <source>
        <dbReference type="Proteomes" id="UP001634394"/>
    </source>
</evidence>
<evidence type="ECO:0008006" key="7">
    <source>
        <dbReference type="Google" id="ProtNLM"/>
    </source>
</evidence>
<accession>A0ABD3XJ84</accession>
<dbReference type="EMBL" id="JBJQND010000002">
    <property type="protein sequence ID" value="KAL3886163.1"/>
    <property type="molecule type" value="Genomic_DNA"/>
</dbReference>
<name>A0ABD3XJ84_SINWO</name>
<evidence type="ECO:0000256" key="1">
    <source>
        <dbReference type="ARBA" id="ARBA00022729"/>
    </source>
</evidence>
<dbReference type="Pfam" id="PF17064">
    <property type="entry name" value="QVR"/>
    <property type="match status" value="1"/>
</dbReference>
<dbReference type="EMBL" id="JBJQND010000002">
    <property type="protein sequence ID" value="KAL3886162.1"/>
    <property type="molecule type" value="Genomic_DNA"/>
</dbReference>
<keyword evidence="1 3" id="KW-0732">Signal</keyword>
<evidence type="ECO:0000256" key="2">
    <source>
        <dbReference type="ARBA" id="ARBA00023180"/>
    </source>
</evidence>
<dbReference type="Proteomes" id="UP001634394">
    <property type="component" value="Unassembled WGS sequence"/>
</dbReference>
<dbReference type="EMBL" id="JBJQND010000002">
    <property type="protein sequence ID" value="KAL3886160.1"/>
    <property type="molecule type" value="Genomic_DNA"/>
</dbReference>
<dbReference type="EMBL" id="JBJQND010000002">
    <property type="protein sequence ID" value="KAL3886159.1"/>
    <property type="molecule type" value="Genomic_DNA"/>
</dbReference>
<dbReference type="AlphaFoldDB" id="A0ABD3XJ84"/>
<gene>
    <name evidence="4" type="ORF">ACJMK2_026123</name>
    <name evidence="5" type="ORF">ACJMK2_026172</name>
</gene>
<sequence>MASVGLPVFMVAVVLTLMTKEASSLQCYQCDSVRHPKCAETFGYSVEEVKKLNISGPCPLTEKKNSTRLLESDACKKLVSDMPGAYGKKVVRTCNIPAELEDITFNTCKDYRELTVCYCTKDNCNGQSHMLMSFPLFLLSLLSVFKLIL</sequence>
<dbReference type="EMBL" id="JBJQND010000002">
    <property type="protein sequence ID" value="KAL3886102.1"/>
    <property type="molecule type" value="Genomic_DNA"/>
</dbReference>
<evidence type="ECO:0000313" key="5">
    <source>
        <dbReference type="EMBL" id="KAL3886160.1"/>
    </source>
</evidence>
<organism evidence="5 6">
    <name type="scientific">Sinanodonta woodiana</name>
    <name type="common">Chinese pond mussel</name>
    <name type="synonym">Anodonta woodiana</name>
    <dbReference type="NCBI Taxonomy" id="1069815"/>
    <lineage>
        <taxon>Eukaryota</taxon>
        <taxon>Metazoa</taxon>
        <taxon>Spiralia</taxon>
        <taxon>Lophotrochozoa</taxon>
        <taxon>Mollusca</taxon>
        <taxon>Bivalvia</taxon>
        <taxon>Autobranchia</taxon>
        <taxon>Heteroconchia</taxon>
        <taxon>Palaeoheterodonta</taxon>
        <taxon>Unionida</taxon>
        <taxon>Unionoidea</taxon>
        <taxon>Unionidae</taxon>
        <taxon>Unioninae</taxon>
        <taxon>Sinanodonta</taxon>
    </lineage>
</organism>
<evidence type="ECO:0000256" key="3">
    <source>
        <dbReference type="SAM" id="SignalP"/>
    </source>
</evidence>
<keyword evidence="6" id="KW-1185">Reference proteome</keyword>
<dbReference type="PANTHER" id="PTHR33562">
    <property type="entry name" value="ATILLA, ISOFORM B-RELATED-RELATED"/>
    <property type="match status" value="1"/>
</dbReference>
<feature type="chain" id="PRO_5044725270" description="Protein sleepless" evidence="3">
    <location>
        <begin position="25"/>
        <end position="149"/>
    </location>
</feature>
<feature type="signal peptide" evidence="3">
    <location>
        <begin position="1"/>
        <end position="24"/>
    </location>
</feature>
<evidence type="ECO:0000313" key="4">
    <source>
        <dbReference type="EMBL" id="KAL3886102.1"/>
    </source>
</evidence>
<proteinExistence type="predicted"/>
<dbReference type="InterPro" id="IPR031424">
    <property type="entry name" value="QVR-like"/>
</dbReference>
<dbReference type="EMBL" id="JBJQND010000002">
    <property type="protein sequence ID" value="KAL3886161.1"/>
    <property type="molecule type" value="Genomic_DNA"/>
</dbReference>
<comment type="caution">
    <text evidence="5">The sequence shown here is derived from an EMBL/GenBank/DDBJ whole genome shotgun (WGS) entry which is preliminary data.</text>
</comment>
<reference evidence="5 6" key="1">
    <citation type="submission" date="2024-11" db="EMBL/GenBank/DDBJ databases">
        <title>Chromosome-level genome assembly of the freshwater bivalve Anodonta woodiana.</title>
        <authorList>
            <person name="Chen X."/>
        </authorList>
    </citation>
    <scope>NUCLEOTIDE SEQUENCE [LARGE SCALE GENOMIC DNA]</scope>
    <source>
        <strain evidence="5">MN2024</strain>
        <tissue evidence="5">Gills</tissue>
    </source>
</reference>
<dbReference type="InterPro" id="IPR050975">
    <property type="entry name" value="Sleep_regulator"/>
</dbReference>
<keyword evidence="2" id="KW-0325">Glycoprotein</keyword>
<protein>
    <recommendedName>
        <fullName evidence="7">Protein sleepless</fullName>
    </recommendedName>
</protein>